<keyword evidence="11 12" id="KW-0539">Nucleus</keyword>
<dbReference type="InterPro" id="IPR036910">
    <property type="entry name" value="HMG_box_dom_sf"/>
</dbReference>
<dbReference type="GO" id="GO:0031491">
    <property type="term" value="F:nucleosome binding"/>
    <property type="evidence" value="ECO:0007669"/>
    <property type="project" value="TreeGrafter"/>
</dbReference>
<evidence type="ECO:0000256" key="10">
    <source>
        <dbReference type="ARBA" id="ARBA00023204"/>
    </source>
</evidence>
<feature type="DNA-binding region" description="HMG box" evidence="12">
    <location>
        <begin position="548"/>
        <end position="614"/>
    </location>
</feature>
<feature type="compositionally biased region" description="Basic and acidic residues" evidence="14">
    <location>
        <begin position="521"/>
        <end position="548"/>
    </location>
</feature>
<evidence type="ECO:0000256" key="4">
    <source>
        <dbReference type="ARBA" id="ARBA00022454"/>
    </source>
</evidence>
<dbReference type="Pfam" id="PF17292">
    <property type="entry name" value="POB3_N"/>
    <property type="match status" value="1"/>
</dbReference>
<dbReference type="InterPro" id="IPR038167">
    <property type="entry name" value="SSRP1_sf"/>
</dbReference>
<dbReference type="Gene3D" id="2.30.29.220">
    <property type="entry name" value="Structure-specific recognition protein (SSRP1)"/>
    <property type="match status" value="1"/>
</dbReference>
<dbReference type="InterPro" id="IPR013719">
    <property type="entry name" value="RTT106/SPT16-like_middle_dom"/>
</dbReference>
<dbReference type="InterPro" id="IPR050454">
    <property type="entry name" value="RTT106/SSRP1_HistChap/FACT"/>
</dbReference>
<dbReference type="GO" id="GO:0003677">
    <property type="term" value="F:DNA binding"/>
    <property type="evidence" value="ECO:0007669"/>
    <property type="project" value="UniProtKB-UniRule"/>
</dbReference>
<dbReference type="AlphaFoldDB" id="T2MDX3"/>
<dbReference type="EMBL" id="HAAD01004082">
    <property type="protein sequence ID" value="CDG70314.1"/>
    <property type="molecule type" value="mRNA"/>
</dbReference>
<dbReference type="SUPFAM" id="SSF50729">
    <property type="entry name" value="PH domain-like"/>
    <property type="match status" value="1"/>
</dbReference>
<feature type="region of interest" description="Disordered" evidence="14">
    <location>
        <begin position="622"/>
        <end position="775"/>
    </location>
</feature>
<name>T2MDX3_HYDVU</name>
<evidence type="ECO:0000256" key="11">
    <source>
        <dbReference type="ARBA" id="ARBA00023242"/>
    </source>
</evidence>
<dbReference type="FunFam" id="2.30.29.30:FF:000098">
    <property type="entry name" value="Fact complex subunit ssrp1"/>
    <property type="match status" value="1"/>
</dbReference>
<dbReference type="InterPro" id="IPR011993">
    <property type="entry name" value="PH-like_dom_sf"/>
</dbReference>
<dbReference type="CDD" id="cd13230">
    <property type="entry name" value="PH1_SSRP1-like"/>
    <property type="match status" value="1"/>
</dbReference>
<dbReference type="Gene3D" id="1.10.30.10">
    <property type="entry name" value="High mobility group box domain"/>
    <property type="match status" value="1"/>
</dbReference>
<evidence type="ECO:0000256" key="1">
    <source>
        <dbReference type="ARBA" id="ARBA00004604"/>
    </source>
</evidence>
<feature type="compositionally biased region" description="Acidic residues" evidence="14">
    <location>
        <begin position="706"/>
        <end position="721"/>
    </location>
</feature>
<feature type="compositionally biased region" description="Basic and acidic residues" evidence="14">
    <location>
        <begin position="686"/>
        <end position="705"/>
    </location>
</feature>
<accession>T2MDX3</accession>
<comment type="similarity">
    <text evidence="2 13">Belongs to the SSRP1 family.</text>
</comment>
<feature type="compositionally biased region" description="Low complexity" evidence="14">
    <location>
        <begin position="625"/>
        <end position="651"/>
    </location>
</feature>
<dbReference type="Gene3D" id="2.30.29.30">
    <property type="entry name" value="Pleckstrin-homology domain (PH domain)/Phosphotyrosine-binding domain (PTB)"/>
    <property type="match status" value="2"/>
</dbReference>
<dbReference type="Gene3D" id="2.30.29.150">
    <property type="match status" value="1"/>
</dbReference>
<feature type="compositionally biased region" description="Polar residues" evidence="14">
    <location>
        <begin position="722"/>
        <end position="744"/>
    </location>
</feature>
<dbReference type="SMART" id="SM01287">
    <property type="entry name" value="Rtt106"/>
    <property type="match status" value="1"/>
</dbReference>
<keyword evidence="4 13" id="KW-0158">Chromosome</keyword>
<dbReference type="InterPro" id="IPR009071">
    <property type="entry name" value="HMG_box_dom"/>
</dbReference>
<protein>
    <recommendedName>
        <fullName evidence="3 13">FACT complex subunit SSRP1</fullName>
    </recommendedName>
</protein>
<feature type="compositionally biased region" description="Acidic residues" evidence="14">
    <location>
        <begin position="676"/>
        <end position="685"/>
    </location>
</feature>
<evidence type="ECO:0000256" key="5">
    <source>
        <dbReference type="ARBA" id="ARBA00022705"/>
    </source>
</evidence>
<feature type="compositionally biased region" description="Acidic residues" evidence="14">
    <location>
        <begin position="460"/>
        <end position="479"/>
    </location>
</feature>
<dbReference type="Pfam" id="PF08512">
    <property type="entry name" value="Rttp106-like_middle"/>
    <property type="match status" value="1"/>
</dbReference>
<evidence type="ECO:0000256" key="9">
    <source>
        <dbReference type="ARBA" id="ARBA00023163"/>
    </source>
</evidence>
<dbReference type="Pfam" id="PF21103">
    <property type="entry name" value="PH1_SSRP1-like"/>
    <property type="match status" value="1"/>
</dbReference>
<feature type="compositionally biased region" description="Acidic residues" evidence="14">
    <location>
        <begin position="753"/>
        <end position="775"/>
    </location>
</feature>
<reference evidence="16" key="1">
    <citation type="journal article" date="2013" name="Genome Biol. Evol.">
        <title>Punctuated emergences of genetic and phenotypic innovations in eumetazoan, bilaterian, euteleostome, and hominidae ancestors.</title>
        <authorList>
            <person name="Wenger Y."/>
            <person name="Galliot B."/>
        </authorList>
    </citation>
    <scope>NUCLEOTIDE SEQUENCE</scope>
    <source>
        <tissue evidence="16">Whole animals</tissue>
    </source>
</reference>
<dbReference type="FunFam" id="2.30.29.150:FF:000001">
    <property type="entry name" value="Fact complex subunit ssrp1"/>
    <property type="match status" value="1"/>
</dbReference>
<evidence type="ECO:0000259" key="15">
    <source>
        <dbReference type="PROSITE" id="PS50118"/>
    </source>
</evidence>
<dbReference type="PRINTS" id="PR00887">
    <property type="entry name" value="SSRCOGNITION"/>
</dbReference>
<dbReference type="SUPFAM" id="SSF47095">
    <property type="entry name" value="HMG-box"/>
    <property type="match status" value="1"/>
</dbReference>
<dbReference type="GO" id="GO:0035101">
    <property type="term" value="C:FACT complex"/>
    <property type="evidence" value="ECO:0007669"/>
    <property type="project" value="TreeGrafter"/>
</dbReference>
<keyword evidence="8 12" id="KW-0238">DNA-binding</keyword>
<evidence type="ECO:0000256" key="13">
    <source>
        <dbReference type="RuleBase" id="RU364013"/>
    </source>
</evidence>
<dbReference type="InterPro" id="IPR035417">
    <property type="entry name" value="SSRP1/POB3_N"/>
</dbReference>
<sequence length="775" mass="87943">MTDILEFNDVYSLVRGALNPGRLKLNKSGTIFKSYKTGKVDSTPVAEIQSSKWMRVARGFGLKLVLKNGHQEKYHGFKEVDYEKVKEFYAKNFVMELEDQDLSVSGWNWGEAKFKGSVMSFEVENKAAFEIPLQDVSQATTAGKNEVTIEFHRNDDAKVQLMEMRFFVPEKDEEDAVKNFHDQIMSKADIIQATGDAIVTFDEVACLTPRGRYSIRVYPKFLQLHGKTYDYKIPRTAIVRLFLLPHQDQRFMFFVISMDPPLRQGNTRYPFLILQFERDEEMSCELNLTEEEIENKYNNKLTRKMSGAVFEIVSRVLKEICQQKITVPGSFKSKTGTSAISCSYKASNGLLYPLEKGFMFVHKPPVYIRFDEISSVNFARGSTTGRTFDFEMDLNNGTVVVFSSLPKDEYTPLFDFVNQKKLRIKNKVASSGGSNLDQMIESNPDEHDAYLQRMKAEGAERDDEANEGDSESESEDEDFNPANEKVESVREEFDSDVGNSTDDEDNESNSEAKNKKRKSEPKKNEPKIKRPKKEEGSSKKKKKDENAPKRPMSAFMLYMNEVREKIKADNPGIAFTDIAKKGGEQWKTLTDKTKWENMAKEAKNKYTIDFAAYSKTIKDGGAAIKDSGAAPSGKSAKSGSSTQTNKKSNSKNIKDMMKSKESPMKKDAYKSKEYIDTSDDDSTDEDEKKKKTIQKIEKPVVKSKPEDDDDDDDGSDSDESASQEITPQESQRSMRSKGNSSQADFQELKELSEAEEDEAEFSGEQTDDDDDDESD</sequence>
<evidence type="ECO:0000256" key="12">
    <source>
        <dbReference type="PROSITE-ProRule" id="PRU00267"/>
    </source>
</evidence>
<evidence type="ECO:0000256" key="6">
    <source>
        <dbReference type="ARBA" id="ARBA00022763"/>
    </source>
</evidence>
<keyword evidence="6 13" id="KW-0227">DNA damage</keyword>
<dbReference type="FunFam" id="2.30.29.30:FF:000119">
    <property type="entry name" value="FACT complex subunit SSRP1"/>
    <property type="match status" value="1"/>
</dbReference>
<dbReference type="GO" id="GO:0042393">
    <property type="term" value="F:histone binding"/>
    <property type="evidence" value="ECO:0007669"/>
    <property type="project" value="TreeGrafter"/>
</dbReference>
<comment type="function">
    <text evidence="13">Component of the FACT complex, a general chromatin factor that acts to reorganize nucleosomes. The FACT complex is involved in multiple processes that require DNA as a template such as mRNA elongation, DNA replication and DNA repair. During transcription elongation the FACT complex acts as a histone chaperone that both destabilizes and restores nucleosomal structure. It facilitates the passage of RNA polymerase II and transcription by promoting the dissociation of one histone H2A-H2B dimer from the nucleosome, then subsequently promotes the reestablishment of the nucleosome following the passage of RNA polymerase II.</text>
</comment>
<feature type="compositionally biased region" description="Basic and acidic residues" evidence="14">
    <location>
        <begin position="652"/>
        <end position="675"/>
    </location>
</feature>
<dbReference type="PROSITE" id="PS50118">
    <property type="entry name" value="HMG_BOX_2"/>
    <property type="match status" value="1"/>
</dbReference>
<evidence type="ECO:0000313" key="16">
    <source>
        <dbReference type="EMBL" id="CDG70314.1"/>
    </source>
</evidence>
<dbReference type="InterPro" id="IPR000969">
    <property type="entry name" value="SSRP1/POB3"/>
</dbReference>
<proteinExistence type="evidence at transcript level"/>
<dbReference type="InterPro" id="IPR024954">
    <property type="entry name" value="SSRP1_DD"/>
</dbReference>
<dbReference type="FunFam" id="2.30.29.220:FF:000001">
    <property type="entry name" value="FACT complex subunit SSRP1"/>
    <property type="match status" value="1"/>
</dbReference>
<dbReference type="PANTHER" id="PTHR45849:SF1">
    <property type="entry name" value="FACT COMPLEX SUBUNIT SSRP1"/>
    <property type="match status" value="1"/>
</dbReference>
<organism evidence="16">
    <name type="scientific">Hydra vulgaris</name>
    <name type="common">Hydra</name>
    <name type="synonym">Hydra attenuata</name>
    <dbReference type="NCBI Taxonomy" id="6087"/>
    <lineage>
        <taxon>Eukaryota</taxon>
        <taxon>Metazoa</taxon>
        <taxon>Cnidaria</taxon>
        <taxon>Hydrozoa</taxon>
        <taxon>Hydroidolina</taxon>
        <taxon>Anthoathecata</taxon>
        <taxon>Aplanulata</taxon>
        <taxon>Hydridae</taxon>
        <taxon>Hydra</taxon>
    </lineage>
</organism>
<keyword evidence="9 13" id="KW-0804">Transcription</keyword>
<dbReference type="InterPro" id="IPR048993">
    <property type="entry name" value="SSRP1-like_PH1"/>
</dbReference>
<gene>
    <name evidence="16" type="primary">SSRP1</name>
</gene>
<evidence type="ECO:0000256" key="8">
    <source>
        <dbReference type="ARBA" id="ARBA00023125"/>
    </source>
</evidence>
<dbReference type="CDD" id="cd13231">
    <property type="entry name" value="PH2_SSRP1-like"/>
    <property type="match status" value="1"/>
</dbReference>
<keyword evidence="7 13" id="KW-0805">Transcription regulation</keyword>
<comment type="subcellular location">
    <subcellularLocation>
        <location evidence="1">Nucleus</location>
        <location evidence="1">Nucleolus</location>
    </subcellularLocation>
    <subcellularLocation>
        <location evidence="13">Nucleus</location>
    </subcellularLocation>
    <subcellularLocation>
        <location evidence="13">Chromosome</location>
    </subcellularLocation>
</comment>
<dbReference type="GO" id="GO:0006260">
    <property type="term" value="P:DNA replication"/>
    <property type="evidence" value="ECO:0007669"/>
    <property type="project" value="UniProtKB-KW"/>
</dbReference>
<feature type="domain" description="HMG box" evidence="15">
    <location>
        <begin position="548"/>
        <end position="614"/>
    </location>
</feature>
<keyword evidence="10 13" id="KW-0234">DNA repair</keyword>
<feature type="region of interest" description="Disordered" evidence="14">
    <location>
        <begin position="458"/>
        <end position="552"/>
    </location>
</feature>
<dbReference type="GO" id="GO:0005730">
    <property type="term" value="C:nucleolus"/>
    <property type="evidence" value="ECO:0007669"/>
    <property type="project" value="UniProtKB-SubCell"/>
</dbReference>
<dbReference type="CDD" id="cd21994">
    <property type="entry name" value="HMG-box_SSRP1-like"/>
    <property type="match status" value="1"/>
</dbReference>
<dbReference type="Pfam" id="PF00505">
    <property type="entry name" value="HMG_box"/>
    <property type="match status" value="1"/>
</dbReference>
<dbReference type="GO" id="GO:1902275">
    <property type="term" value="P:regulation of chromatin organization"/>
    <property type="evidence" value="ECO:0007669"/>
    <property type="project" value="TreeGrafter"/>
</dbReference>
<dbReference type="PANTHER" id="PTHR45849">
    <property type="entry name" value="FACT COMPLEX SUBUNIT SSRP1"/>
    <property type="match status" value="1"/>
</dbReference>
<keyword evidence="5 13" id="KW-0235">DNA replication</keyword>
<evidence type="ECO:0000256" key="14">
    <source>
        <dbReference type="SAM" id="MobiDB-lite"/>
    </source>
</evidence>
<evidence type="ECO:0000256" key="7">
    <source>
        <dbReference type="ARBA" id="ARBA00023015"/>
    </source>
</evidence>
<dbReference type="OrthoDB" id="498543at2759"/>
<dbReference type="SMART" id="SM00398">
    <property type="entry name" value="HMG"/>
    <property type="match status" value="1"/>
</dbReference>
<evidence type="ECO:0000256" key="3">
    <source>
        <dbReference type="ARBA" id="ARBA00016104"/>
    </source>
</evidence>
<dbReference type="GO" id="GO:0006281">
    <property type="term" value="P:DNA repair"/>
    <property type="evidence" value="ECO:0007669"/>
    <property type="project" value="UniProtKB-KW"/>
</dbReference>
<dbReference type="Pfam" id="PF03531">
    <property type="entry name" value="SSrecog"/>
    <property type="match status" value="1"/>
</dbReference>
<evidence type="ECO:0000256" key="2">
    <source>
        <dbReference type="ARBA" id="ARBA00010060"/>
    </source>
</evidence>